<dbReference type="PANTHER" id="PTHR45676">
    <property type="entry name" value="RING-H2 FINGER PROTEIN ATL51-RELATED"/>
    <property type="match status" value="1"/>
</dbReference>
<evidence type="ECO:0000313" key="4">
    <source>
        <dbReference type="Proteomes" id="UP001054902"/>
    </source>
</evidence>
<evidence type="ECO:0000259" key="2">
    <source>
        <dbReference type="PROSITE" id="PS50089"/>
    </source>
</evidence>
<comment type="caution">
    <text evidence="3">The sequence shown here is derived from an EMBL/GenBank/DDBJ whole genome shotgun (WGS) entry which is preliminary data.</text>
</comment>
<dbReference type="Gene3D" id="3.30.40.10">
    <property type="entry name" value="Zinc/RING finger domain, C3HC4 (zinc finger)"/>
    <property type="match status" value="1"/>
</dbReference>
<dbReference type="AlphaFoldDB" id="A0AAD3D4R7"/>
<keyword evidence="1" id="KW-0863">Zinc-finger</keyword>
<dbReference type="GO" id="GO:0008270">
    <property type="term" value="F:zinc ion binding"/>
    <property type="evidence" value="ECO:0007669"/>
    <property type="project" value="UniProtKB-KW"/>
</dbReference>
<protein>
    <recommendedName>
        <fullName evidence="2">RING-type domain-containing protein</fullName>
    </recommendedName>
</protein>
<feature type="domain" description="RING-type" evidence="2">
    <location>
        <begin position="84"/>
        <end position="128"/>
    </location>
</feature>
<accession>A0AAD3D4R7</accession>
<dbReference type="PANTHER" id="PTHR45676:SF41">
    <property type="entry name" value="RING-H2 FINGER PROTEIN ATL66"/>
    <property type="match status" value="1"/>
</dbReference>
<gene>
    <name evidence="3" type="ORF">CTEN210_13006</name>
</gene>
<proteinExistence type="predicted"/>
<keyword evidence="4" id="KW-1185">Reference proteome</keyword>
<keyword evidence="1" id="KW-0479">Metal-binding</keyword>
<dbReference type="SMART" id="SM00184">
    <property type="entry name" value="RING"/>
    <property type="match status" value="1"/>
</dbReference>
<dbReference type="PROSITE" id="PS50089">
    <property type="entry name" value="ZF_RING_2"/>
    <property type="match status" value="1"/>
</dbReference>
<dbReference type="SUPFAM" id="SSF57850">
    <property type="entry name" value="RING/U-box"/>
    <property type="match status" value="1"/>
</dbReference>
<name>A0AAD3D4R7_9STRA</name>
<organism evidence="3 4">
    <name type="scientific">Chaetoceros tenuissimus</name>
    <dbReference type="NCBI Taxonomy" id="426638"/>
    <lineage>
        <taxon>Eukaryota</taxon>
        <taxon>Sar</taxon>
        <taxon>Stramenopiles</taxon>
        <taxon>Ochrophyta</taxon>
        <taxon>Bacillariophyta</taxon>
        <taxon>Coscinodiscophyceae</taxon>
        <taxon>Chaetocerotophycidae</taxon>
        <taxon>Chaetocerotales</taxon>
        <taxon>Chaetocerotaceae</taxon>
        <taxon>Chaetoceros</taxon>
    </lineage>
</organism>
<dbReference type="InterPro" id="IPR013083">
    <property type="entry name" value="Znf_RING/FYVE/PHD"/>
</dbReference>
<reference evidence="3 4" key="1">
    <citation type="journal article" date="2021" name="Sci. Rep.">
        <title>The genome of the diatom Chaetoceros tenuissimus carries an ancient integrated fragment of an extant virus.</title>
        <authorList>
            <person name="Hongo Y."/>
            <person name="Kimura K."/>
            <person name="Takaki Y."/>
            <person name="Yoshida Y."/>
            <person name="Baba S."/>
            <person name="Kobayashi G."/>
            <person name="Nagasaki K."/>
            <person name="Hano T."/>
            <person name="Tomaru Y."/>
        </authorList>
    </citation>
    <scope>NUCLEOTIDE SEQUENCE [LARGE SCALE GENOMIC DNA]</scope>
    <source>
        <strain evidence="3 4">NIES-3715</strain>
    </source>
</reference>
<keyword evidence="1" id="KW-0862">Zinc</keyword>
<dbReference type="EMBL" id="BLLK01000052">
    <property type="protein sequence ID" value="GFH56530.1"/>
    <property type="molecule type" value="Genomic_DNA"/>
</dbReference>
<evidence type="ECO:0000256" key="1">
    <source>
        <dbReference type="PROSITE-ProRule" id="PRU00175"/>
    </source>
</evidence>
<dbReference type="Proteomes" id="UP001054902">
    <property type="component" value="Unassembled WGS sequence"/>
</dbReference>
<dbReference type="Pfam" id="PF13639">
    <property type="entry name" value="zf-RING_2"/>
    <property type="match status" value="1"/>
</dbReference>
<sequence>MSIPYKIEAKDEEVQIEFHNSSIEDEYENSLEMGVKSNGEKQFDGTSISNIIVQTMMIQESARRMENPNPNCEVGQVLCNQKECSICGDEYKSGDKIAWSRNEQCFHLFHIECIVPWLMNHSDCPMCRNDFLCFQNEA</sequence>
<dbReference type="InterPro" id="IPR001841">
    <property type="entry name" value="Znf_RING"/>
</dbReference>
<evidence type="ECO:0000313" key="3">
    <source>
        <dbReference type="EMBL" id="GFH56530.1"/>
    </source>
</evidence>
<dbReference type="CDD" id="cd16454">
    <property type="entry name" value="RING-H2_PA-TM-RING"/>
    <property type="match status" value="1"/>
</dbReference>